<dbReference type="GO" id="GO:0016020">
    <property type="term" value="C:membrane"/>
    <property type="evidence" value="ECO:0007669"/>
    <property type="project" value="UniProtKB-SubCell"/>
</dbReference>
<dbReference type="PANTHER" id="PTHR48022:SF2">
    <property type="entry name" value="PLASTIDIC GLUCOSE TRANSPORTER 4"/>
    <property type="match status" value="1"/>
</dbReference>
<dbReference type="Pfam" id="PF00083">
    <property type="entry name" value="Sugar_tr"/>
    <property type="match status" value="1"/>
</dbReference>
<dbReference type="PROSITE" id="PS50850">
    <property type="entry name" value="MFS"/>
    <property type="match status" value="1"/>
</dbReference>
<keyword evidence="10" id="KW-1185">Reference proteome</keyword>
<feature type="transmembrane region" description="Helical" evidence="7">
    <location>
        <begin position="133"/>
        <end position="157"/>
    </location>
</feature>
<keyword evidence="3 7" id="KW-0812">Transmembrane</keyword>
<feature type="transmembrane region" description="Helical" evidence="7">
    <location>
        <begin position="294"/>
        <end position="313"/>
    </location>
</feature>
<dbReference type="KEGG" id="sutt:SUTMEG_10570"/>
<dbReference type="OrthoDB" id="5368493at2"/>
<evidence type="ECO:0000313" key="9">
    <source>
        <dbReference type="EMBL" id="BBF23166.1"/>
    </source>
</evidence>
<dbReference type="InterPro" id="IPR050360">
    <property type="entry name" value="MFS_Sugar_Transporters"/>
</dbReference>
<feature type="region of interest" description="Disordered" evidence="6">
    <location>
        <begin position="194"/>
        <end position="218"/>
    </location>
</feature>
<dbReference type="PROSITE" id="PS00216">
    <property type="entry name" value="SUGAR_TRANSPORT_1"/>
    <property type="match status" value="1"/>
</dbReference>
<protein>
    <submittedName>
        <fullName evidence="9">MFS transporter</fullName>
    </submittedName>
</protein>
<gene>
    <name evidence="9" type="ORF">SUTMEG_10570</name>
</gene>
<dbReference type="GO" id="GO:0005351">
    <property type="term" value="F:carbohydrate:proton symporter activity"/>
    <property type="evidence" value="ECO:0007669"/>
    <property type="project" value="TreeGrafter"/>
</dbReference>
<evidence type="ECO:0000256" key="2">
    <source>
        <dbReference type="ARBA" id="ARBA00010992"/>
    </source>
</evidence>
<dbReference type="SUPFAM" id="SSF103473">
    <property type="entry name" value="MFS general substrate transporter"/>
    <property type="match status" value="1"/>
</dbReference>
<dbReference type="RefSeq" id="WP_120176799.1">
    <property type="nucleotide sequence ID" value="NZ_AP018786.1"/>
</dbReference>
<dbReference type="InterPro" id="IPR005829">
    <property type="entry name" value="Sugar_transporter_CS"/>
</dbReference>
<evidence type="ECO:0000256" key="3">
    <source>
        <dbReference type="ARBA" id="ARBA00022692"/>
    </source>
</evidence>
<feature type="transmembrane region" description="Helical" evidence="7">
    <location>
        <begin position="381"/>
        <end position="402"/>
    </location>
</feature>
<dbReference type="InterPro" id="IPR020846">
    <property type="entry name" value="MFS_dom"/>
</dbReference>
<feature type="transmembrane region" description="Helical" evidence="7">
    <location>
        <begin position="21"/>
        <end position="40"/>
    </location>
</feature>
<evidence type="ECO:0000259" key="8">
    <source>
        <dbReference type="PROSITE" id="PS50850"/>
    </source>
</evidence>
<feature type="transmembrane region" description="Helical" evidence="7">
    <location>
        <begin position="74"/>
        <end position="93"/>
    </location>
</feature>
<dbReference type="Proteomes" id="UP000271003">
    <property type="component" value="Chromosome"/>
</dbReference>
<feature type="transmembrane region" description="Helical" evidence="7">
    <location>
        <begin position="99"/>
        <end position="121"/>
    </location>
</feature>
<dbReference type="AlphaFoldDB" id="A0A2Z6IEM1"/>
<accession>A0A2Z6IEM1</accession>
<keyword evidence="4 7" id="KW-1133">Transmembrane helix</keyword>
<dbReference type="PROSITE" id="PS00217">
    <property type="entry name" value="SUGAR_TRANSPORT_2"/>
    <property type="match status" value="1"/>
</dbReference>
<evidence type="ECO:0000313" key="10">
    <source>
        <dbReference type="Proteomes" id="UP000271003"/>
    </source>
</evidence>
<dbReference type="EMBL" id="AP018786">
    <property type="protein sequence ID" value="BBF23166.1"/>
    <property type="molecule type" value="Genomic_DNA"/>
</dbReference>
<evidence type="ECO:0000256" key="7">
    <source>
        <dbReference type="SAM" id="Phobius"/>
    </source>
</evidence>
<feature type="transmembrane region" description="Helical" evidence="7">
    <location>
        <begin position="269"/>
        <end position="287"/>
    </location>
</feature>
<dbReference type="Gene3D" id="1.20.1250.20">
    <property type="entry name" value="MFS general substrate transporter like domains"/>
    <property type="match status" value="1"/>
</dbReference>
<evidence type="ECO:0000256" key="6">
    <source>
        <dbReference type="SAM" id="MobiDB-lite"/>
    </source>
</evidence>
<feature type="transmembrane region" description="Helical" evidence="7">
    <location>
        <begin position="46"/>
        <end position="67"/>
    </location>
</feature>
<dbReference type="InterPro" id="IPR005828">
    <property type="entry name" value="MFS_sugar_transport-like"/>
</dbReference>
<feature type="transmembrane region" description="Helical" evidence="7">
    <location>
        <begin position="319"/>
        <end position="340"/>
    </location>
</feature>
<proteinExistence type="inferred from homology"/>
<comment type="subcellular location">
    <subcellularLocation>
        <location evidence="1">Membrane</location>
        <topology evidence="1">Multi-pass membrane protein</topology>
    </subcellularLocation>
</comment>
<organism evidence="9 10">
    <name type="scientific">Sutterella megalosphaeroides</name>
    <dbReference type="NCBI Taxonomy" id="2494234"/>
    <lineage>
        <taxon>Bacteria</taxon>
        <taxon>Pseudomonadati</taxon>
        <taxon>Pseudomonadota</taxon>
        <taxon>Betaproteobacteria</taxon>
        <taxon>Burkholderiales</taxon>
        <taxon>Sutterellaceae</taxon>
        <taxon>Sutterella</taxon>
    </lineage>
</organism>
<feature type="transmembrane region" description="Helical" evidence="7">
    <location>
        <begin position="230"/>
        <end position="249"/>
    </location>
</feature>
<keyword evidence="5 7" id="KW-0472">Membrane</keyword>
<feature type="transmembrane region" description="Helical" evidence="7">
    <location>
        <begin position="163"/>
        <end position="183"/>
    </location>
</feature>
<dbReference type="PANTHER" id="PTHR48022">
    <property type="entry name" value="PLASTIDIC GLUCOSE TRANSPORTER 4"/>
    <property type="match status" value="1"/>
</dbReference>
<dbReference type="InterPro" id="IPR036259">
    <property type="entry name" value="MFS_trans_sf"/>
</dbReference>
<sequence length="416" mass="44152">MTALRLRSDVFVTISGAGTPFLDGFSTASAAFLILLVPGLTSLETALMTSLFLAGSFAGSLVAGPIADRFGRRGLFAGAAAGILALTLLARALPEVSVILAMRFLTGFLVGGDYPVSQAIVTESVSPERRTRALAVMMLAWNVGALSAVVTALPVLLADRSWLFFWTVQAAVAGILFLMRLRVAESSEWLRERDKGEKKVEDRETSSEREALTAEPSESRSGKRAYRRNLVFCAGFWLCQTVPVTVMMFYAGRIIEILTGTNGPVTHMLLLYGFFLVGAIPTLFPVVASRPRTVLLTTYVAMFMGLALVAFGGSDTAASAGFVLFAFAYGLQAPLDFVYPNLLFPTAIRARAVGLVTALARVGATASAFAFPLLLEDFGAPALFAGGLGLLASGFLLGLLLAPRDRALGASVNLKE</sequence>
<reference evidence="9 10" key="1">
    <citation type="journal article" date="2018" name="Int. J. Syst. Evol. Microbiol.">
        <title>Mesosutterella multiformis gen. nov., sp. nov., a member of the family Sutterellaceae and Sutterella megalosphaeroides sp. nov., isolated from human faeces.</title>
        <authorList>
            <person name="Sakamoto M."/>
            <person name="Ikeyama N."/>
            <person name="Kunihiro T."/>
            <person name="Iino T."/>
            <person name="Yuki M."/>
            <person name="Ohkuma M."/>
        </authorList>
    </citation>
    <scope>NUCLEOTIDE SEQUENCE [LARGE SCALE GENOMIC DNA]</scope>
    <source>
        <strain evidence="9 10">6FBBBH3</strain>
    </source>
</reference>
<feature type="transmembrane region" description="Helical" evidence="7">
    <location>
        <begin position="352"/>
        <end position="375"/>
    </location>
</feature>
<evidence type="ECO:0000256" key="5">
    <source>
        <dbReference type="ARBA" id="ARBA00023136"/>
    </source>
</evidence>
<evidence type="ECO:0000256" key="4">
    <source>
        <dbReference type="ARBA" id="ARBA00022989"/>
    </source>
</evidence>
<evidence type="ECO:0000256" key="1">
    <source>
        <dbReference type="ARBA" id="ARBA00004141"/>
    </source>
</evidence>
<comment type="similarity">
    <text evidence="2">Belongs to the major facilitator superfamily. Sugar transporter (TC 2.A.1.1) family.</text>
</comment>
<feature type="domain" description="Major facilitator superfamily (MFS) profile" evidence="8">
    <location>
        <begin position="1"/>
        <end position="406"/>
    </location>
</feature>
<name>A0A2Z6IEM1_9BURK</name>